<organism evidence="1 2">
    <name type="scientific">Sesamum alatum</name>
    <dbReference type="NCBI Taxonomy" id="300844"/>
    <lineage>
        <taxon>Eukaryota</taxon>
        <taxon>Viridiplantae</taxon>
        <taxon>Streptophyta</taxon>
        <taxon>Embryophyta</taxon>
        <taxon>Tracheophyta</taxon>
        <taxon>Spermatophyta</taxon>
        <taxon>Magnoliopsida</taxon>
        <taxon>eudicotyledons</taxon>
        <taxon>Gunneridae</taxon>
        <taxon>Pentapetalae</taxon>
        <taxon>asterids</taxon>
        <taxon>lamiids</taxon>
        <taxon>Lamiales</taxon>
        <taxon>Pedaliaceae</taxon>
        <taxon>Sesamum</taxon>
    </lineage>
</organism>
<keyword evidence="2" id="KW-1185">Reference proteome</keyword>
<evidence type="ECO:0000313" key="2">
    <source>
        <dbReference type="Proteomes" id="UP001293254"/>
    </source>
</evidence>
<dbReference type="EMBL" id="JACGWO010000006">
    <property type="protein sequence ID" value="KAK4425889.1"/>
    <property type="molecule type" value="Genomic_DNA"/>
</dbReference>
<sequence length="112" mass="12894">MAYNLESLITILQQILHPDNKRWILIRHQRRKMKSLLIKASSLKQILDKSPLASGLMTESLMSEIRDAAHKAEDMIESRMVDLRLSDPGAQSCNISLPNLNRVIKKTCFCYR</sequence>
<proteinExistence type="predicted"/>
<comment type="caution">
    <text evidence="1">The sequence shown here is derived from an EMBL/GenBank/DDBJ whole genome shotgun (WGS) entry which is preliminary data.</text>
</comment>
<protein>
    <submittedName>
        <fullName evidence="1">Uncharacterized protein</fullName>
    </submittedName>
</protein>
<reference evidence="1" key="2">
    <citation type="journal article" date="2024" name="Plant">
        <title>Genomic evolution and insights into agronomic trait innovations of Sesamum species.</title>
        <authorList>
            <person name="Miao H."/>
            <person name="Wang L."/>
            <person name="Qu L."/>
            <person name="Liu H."/>
            <person name="Sun Y."/>
            <person name="Le M."/>
            <person name="Wang Q."/>
            <person name="Wei S."/>
            <person name="Zheng Y."/>
            <person name="Lin W."/>
            <person name="Duan Y."/>
            <person name="Cao H."/>
            <person name="Xiong S."/>
            <person name="Wang X."/>
            <person name="Wei L."/>
            <person name="Li C."/>
            <person name="Ma Q."/>
            <person name="Ju M."/>
            <person name="Zhao R."/>
            <person name="Li G."/>
            <person name="Mu C."/>
            <person name="Tian Q."/>
            <person name="Mei H."/>
            <person name="Zhang T."/>
            <person name="Gao T."/>
            <person name="Zhang H."/>
        </authorList>
    </citation>
    <scope>NUCLEOTIDE SEQUENCE</scope>
    <source>
        <strain evidence="1">3651</strain>
    </source>
</reference>
<dbReference type="AlphaFoldDB" id="A0AAE1Y8X9"/>
<accession>A0AAE1Y8X9</accession>
<dbReference type="Gene3D" id="1.20.5.4130">
    <property type="match status" value="1"/>
</dbReference>
<evidence type="ECO:0000313" key="1">
    <source>
        <dbReference type="EMBL" id="KAK4425889.1"/>
    </source>
</evidence>
<dbReference type="Proteomes" id="UP001293254">
    <property type="component" value="Unassembled WGS sequence"/>
</dbReference>
<gene>
    <name evidence="1" type="ORF">Salat_1782900</name>
</gene>
<name>A0AAE1Y8X9_9LAMI</name>
<reference evidence="1" key="1">
    <citation type="submission" date="2020-06" db="EMBL/GenBank/DDBJ databases">
        <authorList>
            <person name="Li T."/>
            <person name="Hu X."/>
            <person name="Zhang T."/>
            <person name="Song X."/>
            <person name="Zhang H."/>
            <person name="Dai N."/>
            <person name="Sheng W."/>
            <person name="Hou X."/>
            <person name="Wei L."/>
        </authorList>
    </citation>
    <scope>NUCLEOTIDE SEQUENCE</scope>
    <source>
        <strain evidence="1">3651</strain>
        <tissue evidence="1">Leaf</tissue>
    </source>
</reference>